<evidence type="ECO:0000313" key="1">
    <source>
        <dbReference type="EMBL" id="UOE33404.1"/>
    </source>
</evidence>
<dbReference type="Proteomes" id="UP000831390">
    <property type="component" value="Chromosome"/>
</dbReference>
<accession>A0ABY4B3N8</accession>
<proteinExistence type="predicted"/>
<sequence>MQTGKRVTSFCVGRSVQFRLDGGRNIANPNNFVYYGVKPGTGAAADWPACTPNPSNSNPAAPNYATYVYTPTRADVGLVTVSELATADNTILPPRGATYYIHTYQVFDNVAPTFTVAPCPSNNALVTITDITYNSYTVQAGTGAVQTIAPGQSKVNTVTLNGATSVTVRGFHNAPNTCESLPSTQTIAPLAPPQTPLLTSLTLQASLPSGAATLVVGQLPTGYTYTLQRTDASAPGGYTPVANVPAGSPPITLGTVVANSGYRLLRTDPCNSLPDVSEQLYPLSLSGNSTQNRNQLLFNDGGAPGTTYTVTRDDIPFTAFTVIPGGLEDATGTCKTRYRYRVTATYPRGGKSVSNEITILTQSNLPPPQPKLLASFNVRNVVELTPLLTPPTLPTGSTLYYRKASGGGTPVALATTTTARPARDSTALADLRASPPCYSLRQADVCENASPESASTCPALLSASPADADGSTATLTWTPFTGPDPSQPATYVLQRLGPDNAVQPGSVPVTGSTYTDLTPPTNRQVLRYRLQISGAGLPPGTFSYSNIAIVSRRLSLTIPTAFTPNGDGLNDGLEVKGKYLDNYKFVVVDRNGQEVFRGTKRTDVWDGTIRGHAPVMGAYVWRFSQNNEDGSPFTATGTVTILK</sequence>
<reference evidence="1 2" key="1">
    <citation type="submission" date="2022-03" db="EMBL/GenBank/DDBJ databases">
        <title>Hymenobactersp. isolated from the air.</title>
        <authorList>
            <person name="Won M."/>
            <person name="Kwon S.-W."/>
        </authorList>
    </citation>
    <scope>NUCLEOTIDE SEQUENCE [LARGE SCALE GENOMIC DNA]</scope>
    <source>
        <strain evidence="1 2">KACC 22596</strain>
    </source>
</reference>
<protein>
    <submittedName>
        <fullName evidence="1">Gliding motility-associated C-terminal domain-containing protein</fullName>
    </submittedName>
</protein>
<dbReference type="Pfam" id="PF13585">
    <property type="entry name" value="CHU_C"/>
    <property type="match status" value="1"/>
</dbReference>
<dbReference type="RefSeq" id="WP_243513130.1">
    <property type="nucleotide sequence ID" value="NZ_CP094534.1"/>
</dbReference>
<name>A0ABY4B3N8_9BACT</name>
<dbReference type="EMBL" id="CP094534">
    <property type="protein sequence ID" value="UOE33404.1"/>
    <property type="molecule type" value="Genomic_DNA"/>
</dbReference>
<gene>
    <name evidence="1" type="ORF">MTP16_20050</name>
</gene>
<keyword evidence="2" id="KW-1185">Reference proteome</keyword>
<dbReference type="NCBIfam" id="TIGR04131">
    <property type="entry name" value="Bac_Flav_CTERM"/>
    <property type="match status" value="1"/>
</dbReference>
<organism evidence="1 2">
    <name type="scientific">Hymenobacter monticola</name>
    <dbReference type="NCBI Taxonomy" id="1705399"/>
    <lineage>
        <taxon>Bacteria</taxon>
        <taxon>Pseudomonadati</taxon>
        <taxon>Bacteroidota</taxon>
        <taxon>Cytophagia</taxon>
        <taxon>Cytophagales</taxon>
        <taxon>Hymenobacteraceae</taxon>
        <taxon>Hymenobacter</taxon>
    </lineage>
</organism>
<dbReference type="InterPro" id="IPR026341">
    <property type="entry name" value="T9SS_type_B"/>
</dbReference>
<evidence type="ECO:0000313" key="2">
    <source>
        <dbReference type="Proteomes" id="UP000831390"/>
    </source>
</evidence>